<evidence type="ECO:0000259" key="1">
    <source>
        <dbReference type="PROSITE" id="PS50943"/>
    </source>
</evidence>
<dbReference type="SMART" id="SM00530">
    <property type="entry name" value="HTH_XRE"/>
    <property type="match status" value="1"/>
</dbReference>
<gene>
    <name evidence="2" type="ORF">A3B81_02155</name>
</gene>
<dbReference type="InterPro" id="IPR001387">
    <property type="entry name" value="Cro/C1-type_HTH"/>
</dbReference>
<accession>A0A1F6TW11</accession>
<dbReference type="AlphaFoldDB" id="A0A1F6TW11"/>
<organism evidence="2 3">
    <name type="scientific">Candidatus Muproteobacteria bacterium RIFCSPHIGHO2_02_FULL_65_16</name>
    <dbReference type="NCBI Taxonomy" id="1817766"/>
    <lineage>
        <taxon>Bacteria</taxon>
        <taxon>Pseudomonadati</taxon>
        <taxon>Pseudomonadota</taxon>
        <taxon>Candidatus Muproteobacteria</taxon>
    </lineage>
</organism>
<evidence type="ECO:0000313" key="2">
    <source>
        <dbReference type="EMBL" id="OGI49310.1"/>
    </source>
</evidence>
<dbReference type="Pfam" id="PF13560">
    <property type="entry name" value="HTH_31"/>
    <property type="match status" value="1"/>
</dbReference>
<name>A0A1F6TW11_9PROT</name>
<protein>
    <submittedName>
        <fullName evidence="2">Transcriptional regulator</fullName>
    </submittedName>
</protein>
<dbReference type="PROSITE" id="PS50943">
    <property type="entry name" value="HTH_CROC1"/>
    <property type="match status" value="1"/>
</dbReference>
<dbReference type="GO" id="GO:0003677">
    <property type="term" value="F:DNA binding"/>
    <property type="evidence" value="ECO:0007669"/>
    <property type="project" value="InterPro"/>
</dbReference>
<sequence>MNKAKRKRLERKGWKVGSAAEFLGLSAEEARFMELKLALSRRLRERREALKLTQTGLAQRLQSSQSRIAKMEAGDPSVSLDLLIRSLFALGATRRDLARAIAASKPPREGHAKAA</sequence>
<dbReference type="SUPFAM" id="SSF47413">
    <property type="entry name" value="lambda repressor-like DNA-binding domains"/>
    <property type="match status" value="1"/>
</dbReference>
<dbReference type="InterPro" id="IPR010982">
    <property type="entry name" value="Lambda_DNA-bd_dom_sf"/>
</dbReference>
<comment type="caution">
    <text evidence="2">The sequence shown here is derived from an EMBL/GenBank/DDBJ whole genome shotgun (WGS) entry which is preliminary data.</text>
</comment>
<proteinExistence type="predicted"/>
<dbReference type="Proteomes" id="UP000179362">
    <property type="component" value="Unassembled WGS sequence"/>
</dbReference>
<dbReference type="EMBL" id="MFTA01000118">
    <property type="protein sequence ID" value="OGI49310.1"/>
    <property type="molecule type" value="Genomic_DNA"/>
</dbReference>
<reference evidence="2 3" key="1">
    <citation type="journal article" date="2016" name="Nat. Commun.">
        <title>Thousands of microbial genomes shed light on interconnected biogeochemical processes in an aquifer system.</title>
        <authorList>
            <person name="Anantharaman K."/>
            <person name="Brown C.T."/>
            <person name="Hug L.A."/>
            <person name="Sharon I."/>
            <person name="Castelle C.J."/>
            <person name="Probst A.J."/>
            <person name="Thomas B.C."/>
            <person name="Singh A."/>
            <person name="Wilkins M.J."/>
            <person name="Karaoz U."/>
            <person name="Brodie E.L."/>
            <person name="Williams K.H."/>
            <person name="Hubbard S.S."/>
            <person name="Banfield J.F."/>
        </authorList>
    </citation>
    <scope>NUCLEOTIDE SEQUENCE [LARGE SCALE GENOMIC DNA]</scope>
</reference>
<evidence type="ECO:0000313" key="3">
    <source>
        <dbReference type="Proteomes" id="UP000179362"/>
    </source>
</evidence>
<feature type="domain" description="HTH cro/C1-type" evidence="1">
    <location>
        <begin position="43"/>
        <end position="97"/>
    </location>
</feature>
<dbReference type="Gene3D" id="1.10.260.40">
    <property type="entry name" value="lambda repressor-like DNA-binding domains"/>
    <property type="match status" value="1"/>
</dbReference>